<protein>
    <submittedName>
        <fullName evidence="2">Uncharacterized protein</fullName>
    </submittedName>
</protein>
<dbReference type="RefSeq" id="WP_344618869.1">
    <property type="nucleotide sequence ID" value="NZ_BAAARV010000092.1"/>
</dbReference>
<evidence type="ECO:0000256" key="1">
    <source>
        <dbReference type="SAM" id="MobiDB-lite"/>
    </source>
</evidence>
<organism evidence="2 3">
    <name type="scientific">Dactylosporangium salmoneum</name>
    <dbReference type="NCBI Taxonomy" id="53361"/>
    <lineage>
        <taxon>Bacteria</taxon>
        <taxon>Bacillati</taxon>
        <taxon>Actinomycetota</taxon>
        <taxon>Actinomycetes</taxon>
        <taxon>Micromonosporales</taxon>
        <taxon>Micromonosporaceae</taxon>
        <taxon>Dactylosporangium</taxon>
    </lineage>
</organism>
<dbReference type="Proteomes" id="UP001501444">
    <property type="component" value="Unassembled WGS sequence"/>
</dbReference>
<sequence length="130" mass="14317">MSDVDYGHFEAGQEHDGVDQLHQAQGSEADYNNQFGVYENDHHADTSTDYNHGTHVEFDQGPAVHYEADDYTNYSHDANVDDHVFAAEGSENAHQAEFGQMDALSQRFDTAFMNGTEFHGGQAGLGMASN</sequence>
<keyword evidence="3" id="KW-1185">Reference proteome</keyword>
<evidence type="ECO:0000313" key="2">
    <source>
        <dbReference type="EMBL" id="GAA2382307.1"/>
    </source>
</evidence>
<gene>
    <name evidence="2" type="ORF">GCM10010170_090500</name>
</gene>
<feature type="compositionally biased region" description="Basic and acidic residues" evidence="1">
    <location>
        <begin position="39"/>
        <end position="56"/>
    </location>
</feature>
<dbReference type="EMBL" id="BAAARV010000092">
    <property type="protein sequence ID" value="GAA2382307.1"/>
    <property type="molecule type" value="Genomic_DNA"/>
</dbReference>
<accession>A0ABP5UJN0</accession>
<feature type="compositionally biased region" description="Polar residues" evidence="1">
    <location>
        <begin position="26"/>
        <end position="35"/>
    </location>
</feature>
<name>A0ABP5UJN0_9ACTN</name>
<proteinExistence type="predicted"/>
<comment type="caution">
    <text evidence="2">The sequence shown here is derived from an EMBL/GenBank/DDBJ whole genome shotgun (WGS) entry which is preliminary data.</text>
</comment>
<reference evidence="3" key="1">
    <citation type="journal article" date="2019" name="Int. J. Syst. Evol. Microbiol.">
        <title>The Global Catalogue of Microorganisms (GCM) 10K type strain sequencing project: providing services to taxonomists for standard genome sequencing and annotation.</title>
        <authorList>
            <consortium name="The Broad Institute Genomics Platform"/>
            <consortium name="The Broad Institute Genome Sequencing Center for Infectious Disease"/>
            <person name="Wu L."/>
            <person name="Ma J."/>
        </authorList>
    </citation>
    <scope>NUCLEOTIDE SEQUENCE [LARGE SCALE GENOMIC DNA]</scope>
    <source>
        <strain evidence="3">JCM 3272</strain>
    </source>
</reference>
<feature type="region of interest" description="Disordered" evidence="1">
    <location>
        <begin position="26"/>
        <end position="56"/>
    </location>
</feature>
<evidence type="ECO:0000313" key="3">
    <source>
        <dbReference type="Proteomes" id="UP001501444"/>
    </source>
</evidence>